<proteinExistence type="predicted"/>
<name>A0AAN7NLZ1_MYCAM</name>
<gene>
    <name evidence="1" type="ORF">QYF61_011647</name>
</gene>
<dbReference type="EMBL" id="JAUNZN010000002">
    <property type="protein sequence ID" value="KAK4826839.1"/>
    <property type="molecule type" value="Genomic_DNA"/>
</dbReference>
<organism evidence="1 2">
    <name type="scientific">Mycteria americana</name>
    <name type="common">Wood stork</name>
    <dbReference type="NCBI Taxonomy" id="33587"/>
    <lineage>
        <taxon>Eukaryota</taxon>
        <taxon>Metazoa</taxon>
        <taxon>Chordata</taxon>
        <taxon>Craniata</taxon>
        <taxon>Vertebrata</taxon>
        <taxon>Euteleostomi</taxon>
        <taxon>Archelosauria</taxon>
        <taxon>Archosauria</taxon>
        <taxon>Dinosauria</taxon>
        <taxon>Saurischia</taxon>
        <taxon>Theropoda</taxon>
        <taxon>Coelurosauria</taxon>
        <taxon>Aves</taxon>
        <taxon>Neognathae</taxon>
        <taxon>Neoaves</taxon>
        <taxon>Aequornithes</taxon>
        <taxon>Ciconiiformes</taxon>
        <taxon>Ciconiidae</taxon>
        <taxon>Mycteria</taxon>
    </lineage>
</organism>
<keyword evidence="2" id="KW-1185">Reference proteome</keyword>
<dbReference type="AlphaFoldDB" id="A0AAN7NLZ1"/>
<dbReference type="Proteomes" id="UP001333110">
    <property type="component" value="Unassembled WGS sequence"/>
</dbReference>
<dbReference type="PANTHER" id="PTHR33332">
    <property type="entry name" value="REVERSE TRANSCRIPTASE DOMAIN-CONTAINING PROTEIN"/>
    <property type="match status" value="1"/>
</dbReference>
<comment type="caution">
    <text evidence="1">The sequence shown here is derived from an EMBL/GenBank/DDBJ whole genome shotgun (WGS) entry which is preliminary data.</text>
</comment>
<protein>
    <recommendedName>
        <fullName evidence="3">Rna-directed dna polymerase from mobile element jockey-like</fullName>
    </recommendedName>
</protein>
<evidence type="ECO:0008006" key="3">
    <source>
        <dbReference type="Google" id="ProtNLM"/>
    </source>
</evidence>
<accession>A0AAN7NLZ1</accession>
<evidence type="ECO:0000313" key="2">
    <source>
        <dbReference type="Proteomes" id="UP001333110"/>
    </source>
</evidence>
<sequence>MLSEAGALVPQGMEKVEVLNAAFTSTPGHRGQGEVRGARKPYSGWKGMRHMKDKKVIRSSQRGFTKGKSCLTNLIIFCDEMTGLVDEGRAVDTVCLDFKLSMVLLFNIFINDLDDGAECTLSKVADDTKLGGAADMPEGCAAIQRDLARLEKWADRNLMEFNNCRIIESFRLEKTFKVESNR</sequence>
<evidence type="ECO:0000313" key="1">
    <source>
        <dbReference type="EMBL" id="KAK4826839.1"/>
    </source>
</evidence>
<reference evidence="1 2" key="1">
    <citation type="journal article" date="2023" name="J. Hered.">
        <title>Chromosome-level genome of the wood stork (Mycteria americana) provides insight into avian chromosome evolution.</title>
        <authorList>
            <person name="Flamio R. Jr."/>
            <person name="Ramstad K.M."/>
        </authorList>
    </citation>
    <scope>NUCLEOTIDE SEQUENCE [LARGE SCALE GENOMIC DNA]</scope>
    <source>
        <strain evidence="1">JAX WOST 10</strain>
    </source>
</reference>